<evidence type="ECO:0000256" key="2">
    <source>
        <dbReference type="ARBA" id="ARBA00004286"/>
    </source>
</evidence>
<evidence type="ECO:0000256" key="4">
    <source>
        <dbReference type="ARBA" id="ARBA00023242"/>
    </source>
</evidence>
<feature type="compositionally biased region" description="Basic residues" evidence="5">
    <location>
        <begin position="499"/>
        <end position="509"/>
    </location>
</feature>
<dbReference type="GO" id="GO:0046982">
    <property type="term" value="F:protein heterodimerization activity"/>
    <property type="evidence" value="ECO:0007669"/>
    <property type="project" value="InterPro"/>
</dbReference>
<keyword evidence="4" id="KW-0539">Nucleus</keyword>
<feature type="region of interest" description="Disordered" evidence="5">
    <location>
        <begin position="219"/>
        <end position="351"/>
    </location>
</feature>
<feature type="compositionally biased region" description="Low complexity" evidence="5">
    <location>
        <begin position="109"/>
        <end position="123"/>
    </location>
</feature>
<dbReference type="AlphaFoldDB" id="A0A316YP96"/>
<protein>
    <recommendedName>
        <fullName evidence="6">CENP-T/Histone H4 histone fold domain-containing protein</fullName>
    </recommendedName>
</protein>
<proteinExistence type="predicted"/>
<feature type="compositionally biased region" description="Polar residues" evidence="5">
    <location>
        <begin position="301"/>
        <end position="318"/>
    </location>
</feature>
<dbReference type="GO" id="GO:0005634">
    <property type="term" value="C:nucleus"/>
    <property type="evidence" value="ECO:0007669"/>
    <property type="project" value="UniProtKB-SubCell"/>
</dbReference>
<gene>
    <name evidence="7" type="ORF">FA10DRAFT_302888</name>
</gene>
<feature type="compositionally biased region" description="Acidic residues" evidence="5">
    <location>
        <begin position="330"/>
        <end position="339"/>
    </location>
</feature>
<evidence type="ECO:0000313" key="8">
    <source>
        <dbReference type="Proteomes" id="UP000245768"/>
    </source>
</evidence>
<organism evidence="7 8">
    <name type="scientific">Acaromyces ingoldii</name>
    <dbReference type="NCBI Taxonomy" id="215250"/>
    <lineage>
        <taxon>Eukaryota</taxon>
        <taxon>Fungi</taxon>
        <taxon>Dikarya</taxon>
        <taxon>Basidiomycota</taxon>
        <taxon>Ustilaginomycotina</taxon>
        <taxon>Exobasidiomycetes</taxon>
        <taxon>Exobasidiales</taxon>
        <taxon>Cryptobasidiaceae</taxon>
        <taxon>Acaromyces</taxon>
    </lineage>
</organism>
<keyword evidence="8" id="KW-1185">Reference proteome</keyword>
<dbReference type="EMBL" id="KZ819637">
    <property type="protein sequence ID" value="PWN89565.1"/>
    <property type="molecule type" value="Genomic_DNA"/>
</dbReference>
<dbReference type="RefSeq" id="XP_025376763.1">
    <property type="nucleotide sequence ID" value="XM_025525180.1"/>
</dbReference>
<dbReference type="CDD" id="cd22920">
    <property type="entry name" value="HFD_CENP-T"/>
    <property type="match status" value="1"/>
</dbReference>
<dbReference type="Proteomes" id="UP000245768">
    <property type="component" value="Unassembled WGS sequence"/>
</dbReference>
<evidence type="ECO:0000259" key="6">
    <source>
        <dbReference type="Pfam" id="PF15511"/>
    </source>
</evidence>
<dbReference type="InterPro" id="IPR035425">
    <property type="entry name" value="CENP-T/H4_C"/>
</dbReference>
<comment type="subcellular location">
    <subcellularLocation>
        <location evidence="2">Chromosome</location>
    </subcellularLocation>
    <subcellularLocation>
        <location evidence="1">Nucleus</location>
    </subcellularLocation>
</comment>
<feature type="compositionally biased region" description="Low complexity" evidence="5">
    <location>
        <begin position="639"/>
        <end position="660"/>
    </location>
</feature>
<evidence type="ECO:0000256" key="3">
    <source>
        <dbReference type="ARBA" id="ARBA00022454"/>
    </source>
</evidence>
<dbReference type="InParanoid" id="A0A316YP96"/>
<accession>A0A316YP96</accession>
<name>A0A316YP96_9BASI</name>
<dbReference type="InterPro" id="IPR009072">
    <property type="entry name" value="Histone-fold"/>
</dbReference>
<feature type="region of interest" description="Disordered" evidence="5">
    <location>
        <begin position="1"/>
        <end position="198"/>
    </location>
</feature>
<sequence length="676" mass="71883">MATPRPRRSAASSSAFLGQEDEDSSRDNSPISAADMALRSARKRGRASASQTPRKRASPQMSALGIEATPKAPSSSSPSAATSGTRRRRSLSQPPSASVIRQEVRKSLAAAATPMARRAGGPPSARQSLAAFQQDLRLASTPGPSSFLRTPGRGGGARDTPGFLDTVRRNKELHQSASKRPAAVKSTPFAATHGIGGWGAGIGESPMALLVQLAMAPGVLPEPTPRERPAPSFVRPGLRNIPRRNASLRPGEPVPGDLTRDDGEVAGDVSTSSALGNEQARQRRRQSTRSSNIFAELLQDEGTTLLTPASTVTRNRPSLFSIGEPSGLRDDDEEEEEDVFGSALGREGEDRSGLMNAFANALEGFNDDDSTRLSLTRAMSEPTTVGFNDVEADVDFLTGDGDAFGDERAASITAFNEDEQDTPRSSAPRPSDTDIVDTSRLGPSDLLDKSLIYQYDESDEDIGEVGAEDLDASSSSGGEDGDALTRQQVRKAQMGLLRRRVARRKRSRKSPITGKPTPMLPPTTVRRLFDAAVQPSKGSLSGGPTATKRQTIALENGVVDAVEEATHEFLAEFTRQVSDVARQHGRSRTVTEQDAMAVIKTHGFATPREPIPTLARRYLPRELSDLLVGCLSTPMANSALAVAPDPSSPSSSGSSASYSPTKKRTAKGKGKARGRR</sequence>
<feature type="region of interest" description="Disordered" evidence="5">
    <location>
        <begin position="408"/>
        <end position="443"/>
    </location>
</feature>
<keyword evidence="3" id="KW-0158">Chromosome</keyword>
<dbReference type="Gene3D" id="1.10.20.10">
    <property type="entry name" value="Histone, subunit A"/>
    <property type="match status" value="1"/>
</dbReference>
<evidence type="ECO:0000313" key="7">
    <source>
        <dbReference type="EMBL" id="PWN89565.1"/>
    </source>
</evidence>
<dbReference type="GeneID" id="37047096"/>
<dbReference type="Pfam" id="PF15511">
    <property type="entry name" value="CENP-T_C"/>
    <property type="match status" value="1"/>
</dbReference>
<feature type="domain" description="CENP-T/Histone H4 histone fold" evidence="6">
    <location>
        <begin position="515"/>
        <end position="627"/>
    </location>
</feature>
<evidence type="ECO:0000256" key="1">
    <source>
        <dbReference type="ARBA" id="ARBA00004123"/>
    </source>
</evidence>
<dbReference type="GO" id="GO:0005694">
    <property type="term" value="C:chromosome"/>
    <property type="evidence" value="ECO:0007669"/>
    <property type="project" value="UniProtKB-SubCell"/>
</dbReference>
<evidence type="ECO:0000256" key="5">
    <source>
        <dbReference type="SAM" id="MobiDB-lite"/>
    </source>
</evidence>
<dbReference type="OrthoDB" id="10071681at2759"/>
<feature type="compositionally biased region" description="Basic residues" evidence="5">
    <location>
        <begin position="661"/>
        <end position="676"/>
    </location>
</feature>
<reference evidence="7 8" key="1">
    <citation type="journal article" date="2018" name="Mol. Biol. Evol.">
        <title>Broad Genomic Sampling Reveals a Smut Pathogenic Ancestry of the Fungal Clade Ustilaginomycotina.</title>
        <authorList>
            <person name="Kijpornyongpan T."/>
            <person name="Mondo S.J."/>
            <person name="Barry K."/>
            <person name="Sandor L."/>
            <person name="Lee J."/>
            <person name="Lipzen A."/>
            <person name="Pangilinan J."/>
            <person name="LaButti K."/>
            <person name="Hainaut M."/>
            <person name="Henrissat B."/>
            <person name="Grigoriev I.V."/>
            <person name="Spatafora J.W."/>
            <person name="Aime M.C."/>
        </authorList>
    </citation>
    <scope>NUCLEOTIDE SEQUENCE [LARGE SCALE GENOMIC DNA]</scope>
    <source>
        <strain evidence="7 8">MCA 4198</strain>
    </source>
</reference>
<feature type="region of interest" description="Disordered" evidence="5">
    <location>
        <begin position="499"/>
        <end position="523"/>
    </location>
</feature>
<feature type="compositionally biased region" description="Low complexity" evidence="5">
    <location>
        <begin position="68"/>
        <end position="84"/>
    </location>
</feature>
<feature type="region of interest" description="Disordered" evidence="5">
    <location>
        <begin position="639"/>
        <end position="676"/>
    </location>
</feature>